<sequence length="150" mass="16969">MKQPKLWYVVLNGHEARIMHDLLDSSHPVHAESVVHGPERSAEDIWRDRPTRSFASARTGRRSAVAPSTDARLEDSRGFLRQVFEHLEHNRQAGAFDGLVLVGSPHMVGLWREMVPKSLEACLRREIVRNLLSTPPAHLADALRDTLKLD</sequence>
<dbReference type="Proteomes" id="UP000607796">
    <property type="component" value="Unassembled WGS sequence"/>
</dbReference>
<organism evidence="1 2">
    <name type="scientific">Salipiger mangrovisoli</name>
    <dbReference type="NCBI Taxonomy" id="2865933"/>
    <lineage>
        <taxon>Bacteria</taxon>
        <taxon>Pseudomonadati</taxon>
        <taxon>Pseudomonadota</taxon>
        <taxon>Alphaproteobacteria</taxon>
        <taxon>Rhodobacterales</taxon>
        <taxon>Roseobacteraceae</taxon>
        <taxon>Salipiger</taxon>
    </lineage>
</organism>
<comment type="caution">
    <text evidence="1">The sequence shown here is derived from an EMBL/GenBank/DDBJ whole genome shotgun (WGS) entry which is preliminary data.</text>
</comment>
<dbReference type="InterPro" id="IPR019291">
    <property type="entry name" value="Host_attachment_protein"/>
</dbReference>
<accession>A0ABR9X5A9</accession>
<proteinExistence type="predicted"/>
<protein>
    <submittedName>
        <fullName evidence="1">Host attachment protein</fullName>
    </submittedName>
</protein>
<dbReference type="Pfam" id="PF10116">
    <property type="entry name" value="Host_attach"/>
    <property type="match status" value="1"/>
</dbReference>
<keyword evidence="2" id="KW-1185">Reference proteome</keyword>
<evidence type="ECO:0000313" key="1">
    <source>
        <dbReference type="EMBL" id="MBE9638788.1"/>
    </source>
</evidence>
<reference evidence="1 2" key="1">
    <citation type="journal article" date="2021" name="Int. J. Syst. Evol. Microbiol.">
        <title>Salipiger mangrovisoli sp. nov., isolated from mangrove soil and the proposal for the reclassification of Paraphaeobacter pallidus as Salipiger pallidus comb. nov.</title>
        <authorList>
            <person name="Du J."/>
            <person name="Liu Y."/>
            <person name="Pei T."/>
            <person name="Deng M.R."/>
            <person name="Zhu H."/>
        </authorList>
    </citation>
    <scope>NUCLEOTIDE SEQUENCE [LARGE SCALE GENOMIC DNA]</scope>
    <source>
        <strain evidence="1 2">6D45A</strain>
    </source>
</reference>
<dbReference type="EMBL" id="JADFFK010000014">
    <property type="protein sequence ID" value="MBE9638788.1"/>
    <property type="molecule type" value="Genomic_DNA"/>
</dbReference>
<name>A0ABR9X5A9_9RHOB</name>
<gene>
    <name evidence="1" type="ORF">IQ782_18180</name>
</gene>
<evidence type="ECO:0000313" key="2">
    <source>
        <dbReference type="Proteomes" id="UP000607796"/>
    </source>
</evidence>